<dbReference type="EMBL" id="GBXM01023433">
    <property type="protein sequence ID" value="JAH85144.1"/>
    <property type="molecule type" value="Transcribed_RNA"/>
</dbReference>
<reference evidence="1" key="2">
    <citation type="journal article" date="2015" name="Fish Shellfish Immunol.">
        <title>Early steps in the European eel (Anguilla anguilla)-Vibrio vulnificus interaction in the gills: Role of the RtxA13 toxin.</title>
        <authorList>
            <person name="Callol A."/>
            <person name="Pajuelo D."/>
            <person name="Ebbesson L."/>
            <person name="Teles M."/>
            <person name="MacKenzie S."/>
            <person name="Amaro C."/>
        </authorList>
    </citation>
    <scope>NUCLEOTIDE SEQUENCE</scope>
</reference>
<accession>A0A0E9W435</accession>
<sequence>MGGASSSPDIATHSPALSTLKCMHMRTHSSLAEV</sequence>
<organism evidence="1">
    <name type="scientific">Anguilla anguilla</name>
    <name type="common">European freshwater eel</name>
    <name type="synonym">Muraena anguilla</name>
    <dbReference type="NCBI Taxonomy" id="7936"/>
    <lineage>
        <taxon>Eukaryota</taxon>
        <taxon>Metazoa</taxon>
        <taxon>Chordata</taxon>
        <taxon>Craniata</taxon>
        <taxon>Vertebrata</taxon>
        <taxon>Euteleostomi</taxon>
        <taxon>Actinopterygii</taxon>
        <taxon>Neopterygii</taxon>
        <taxon>Teleostei</taxon>
        <taxon>Anguilliformes</taxon>
        <taxon>Anguillidae</taxon>
        <taxon>Anguilla</taxon>
    </lineage>
</organism>
<name>A0A0E9W435_ANGAN</name>
<evidence type="ECO:0000313" key="1">
    <source>
        <dbReference type="EMBL" id="JAH85144.1"/>
    </source>
</evidence>
<proteinExistence type="predicted"/>
<reference evidence="1" key="1">
    <citation type="submission" date="2014-11" db="EMBL/GenBank/DDBJ databases">
        <authorList>
            <person name="Amaro Gonzalez C."/>
        </authorList>
    </citation>
    <scope>NUCLEOTIDE SEQUENCE</scope>
</reference>
<dbReference type="AlphaFoldDB" id="A0A0E9W435"/>
<protein>
    <submittedName>
        <fullName evidence="1">Uncharacterized protein</fullName>
    </submittedName>
</protein>